<organism evidence="3 4">
    <name type="scientific">Streptomyces viridosporus T7A</name>
    <dbReference type="NCBI Taxonomy" id="665577"/>
    <lineage>
        <taxon>Bacteria</taxon>
        <taxon>Bacillati</taxon>
        <taxon>Actinomycetota</taxon>
        <taxon>Actinomycetes</taxon>
        <taxon>Kitasatosporales</taxon>
        <taxon>Streptomycetaceae</taxon>
        <taxon>Streptomyces</taxon>
    </lineage>
</organism>
<evidence type="ECO:0000259" key="2">
    <source>
        <dbReference type="Pfam" id="PF13751"/>
    </source>
</evidence>
<sequence length="574" mass="64583">MINRHARLGFQGERPSSRCLLSVRPRSGVQVPALTAQVARASNPRGTTAMWVRDRLDGLWRDEDFEAWYPRDGRPGLSPAQLATVCVLQFLLNLSDRQAAEAVRCRIDFKYALALELDDPGFRHSVLGDFRDRLAKEDRADQLLDLALERLKAADLVKARGRQRTDSTHILAAARELTRLELVLEAVRAAVEELARTAPELLDGLVTAEWGERYGRPVRMCSQPSHPATRLTQAGTDAADLLTRFQQLRPGRVPGPQLQALRQIMVQQFVVDARGRLRPRREKDGQPPAGLQIRSPYDLQARFVLRGNTRWTGYLAHVTETCDDNSVNVITDVATLVSSGDSRALPGIHARLKQRRLLPAEHLVDGGYTSTAGFDAASRAHKVTLVGPLPANSSRQRETDNGFARENFIIDFDRREVTCPNGKVSGNWNELPAMAPYTVVRFDKRQCQPCPERSSCTRGAARTVNFLPRHLHEIQARNRTDQQDLQWKRLYASRSGVEGTVHELVSGHRARRCRYHGTAKTHVQHVLTAIAINIERLSGQEPEGSTYRPRQPTAFQQYLDAHGLPRPLWWRQGK</sequence>
<dbReference type="InterPro" id="IPR008490">
    <property type="entry name" value="Transposase_InsH_N"/>
</dbReference>
<gene>
    <name evidence="3" type="ORF">CP969_17345</name>
</gene>
<evidence type="ECO:0000313" key="3">
    <source>
        <dbReference type="EMBL" id="QEU89301.1"/>
    </source>
</evidence>
<dbReference type="PANTHER" id="PTHR35604">
    <property type="entry name" value="TRANSPOSASE INSH FOR INSERTION SEQUENCE ELEMENT IS5A-RELATED"/>
    <property type="match status" value="1"/>
</dbReference>
<protein>
    <submittedName>
        <fullName evidence="3">IS1182 family transposase</fullName>
    </submittedName>
</protein>
<name>A0ABX6ANN5_STRVD</name>
<feature type="domain" description="Transposase DDE" evidence="2">
    <location>
        <begin position="418"/>
        <end position="537"/>
    </location>
</feature>
<dbReference type="InterPro" id="IPR025668">
    <property type="entry name" value="Tnp_DDE_dom"/>
</dbReference>
<proteinExistence type="predicted"/>
<dbReference type="EMBL" id="CP023700">
    <property type="protein sequence ID" value="QEU89301.1"/>
    <property type="molecule type" value="Genomic_DNA"/>
</dbReference>
<dbReference type="Proteomes" id="UP000327143">
    <property type="component" value="Chromosome"/>
</dbReference>
<dbReference type="PANTHER" id="PTHR35604:SF2">
    <property type="entry name" value="TRANSPOSASE INSH FOR INSERTION SEQUENCE ELEMENT IS5A-RELATED"/>
    <property type="match status" value="1"/>
</dbReference>
<reference evidence="3 4" key="1">
    <citation type="submission" date="2017-09" db="EMBL/GenBank/DDBJ databases">
        <authorList>
            <person name="Lee N."/>
            <person name="Cho B.-K."/>
        </authorList>
    </citation>
    <scope>NUCLEOTIDE SEQUENCE [LARGE SCALE GENOMIC DNA]</scope>
    <source>
        <strain evidence="3 4">ATCC 39115</strain>
    </source>
</reference>
<accession>A0ABX6ANN5</accession>
<evidence type="ECO:0000313" key="4">
    <source>
        <dbReference type="Proteomes" id="UP000327143"/>
    </source>
</evidence>
<feature type="domain" description="Transposase InsH N-terminal" evidence="1">
    <location>
        <begin position="60"/>
        <end position="133"/>
    </location>
</feature>
<dbReference type="InterPro" id="IPR047629">
    <property type="entry name" value="IS1182_transpos"/>
</dbReference>
<dbReference type="NCBIfam" id="NF033551">
    <property type="entry name" value="transpos_IS1182"/>
    <property type="match status" value="1"/>
</dbReference>
<evidence type="ECO:0000259" key="1">
    <source>
        <dbReference type="Pfam" id="PF05598"/>
    </source>
</evidence>
<dbReference type="Pfam" id="PF05598">
    <property type="entry name" value="DUF772"/>
    <property type="match status" value="1"/>
</dbReference>
<keyword evidence="4" id="KW-1185">Reference proteome</keyword>
<dbReference type="Pfam" id="PF13751">
    <property type="entry name" value="DDE_Tnp_1_6"/>
    <property type="match status" value="1"/>
</dbReference>